<dbReference type="EMBL" id="BAAANY010000001">
    <property type="protein sequence ID" value="GAA1655634.1"/>
    <property type="molecule type" value="Genomic_DNA"/>
</dbReference>
<evidence type="ECO:0000259" key="6">
    <source>
        <dbReference type="PROSITE" id="PS51349"/>
    </source>
</evidence>
<dbReference type="RefSeq" id="WP_344306098.1">
    <property type="nucleotide sequence ID" value="NZ_BAAANY010000001.1"/>
</dbReference>
<feature type="domain" description="FMN hydroxy acid dehydrogenase" evidence="6">
    <location>
        <begin position="1"/>
        <end position="349"/>
    </location>
</feature>
<dbReference type="PANTHER" id="PTHR10578:SF107">
    <property type="entry name" value="2-HYDROXYACID OXIDASE 1"/>
    <property type="match status" value="1"/>
</dbReference>
<evidence type="ECO:0000256" key="2">
    <source>
        <dbReference type="ARBA" id="ARBA00022630"/>
    </source>
</evidence>
<dbReference type="PROSITE" id="PS00557">
    <property type="entry name" value="FMN_HYDROXY_ACID_DH_1"/>
    <property type="match status" value="1"/>
</dbReference>
<dbReference type="SUPFAM" id="SSF51395">
    <property type="entry name" value="FMN-linked oxidoreductases"/>
    <property type="match status" value="1"/>
</dbReference>
<comment type="cofactor">
    <cofactor evidence="1">
        <name>FMN</name>
        <dbReference type="ChEBI" id="CHEBI:58210"/>
    </cofactor>
</comment>
<evidence type="ECO:0000256" key="1">
    <source>
        <dbReference type="ARBA" id="ARBA00001917"/>
    </source>
</evidence>
<sequence length="351" mass="37160">MTVPKLLNVRDFQAAAAQILDPVHADYFAGGARDEITLAENETAFDRISLLPRVLRGRPAPDLTVDLVGSPTSMPIFLSPTAFHRLAHPEGEAATARAAAAAGTVMIAAMASTVAVEEVAAQGTALWFQLYLQPDLAFTESVIQRAAAAGCRALVLTVDSAVFGSHERDNRHDFHQLPDGLHCENMRDAGEVRPIQMSPEFSWKHLRWLQSVTDLPVILKGILHPDDAILAVEHGAAAVIVSNHGGRQLDTTPASIRALPAVVRAVGGRIPVLLDGGIRRGTDVVKALALGATAVGVGRPVVWGLAVDGGKGVSAVLEILRAELEHTLLLCGYGSVRELVAGLLLLPPGEY</sequence>
<evidence type="ECO:0000256" key="5">
    <source>
        <dbReference type="ARBA" id="ARBA00024042"/>
    </source>
</evidence>
<dbReference type="Pfam" id="PF01070">
    <property type="entry name" value="FMN_dh"/>
    <property type="match status" value="1"/>
</dbReference>
<keyword evidence="4" id="KW-0560">Oxidoreductase</keyword>
<dbReference type="InterPro" id="IPR013785">
    <property type="entry name" value="Aldolase_TIM"/>
</dbReference>
<name>A0ABN2FP97_9ACTN</name>
<dbReference type="PANTHER" id="PTHR10578">
    <property type="entry name" value="S -2-HYDROXY-ACID OXIDASE-RELATED"/>
    <property type="match status" value="1"/>
</dbReference>
<gene>
    <name evidence="7" type="ORF">GCM10009765_01010</name>
</gene>
<evidence type="ECO:0000256" key="4">
    <source>
        <dbReference type="ARBA" id="ARBA00023002"/>
    </source>
</evidence>
<accession>A0ABN2FP97</accession>
<dbReference type="InterPro" id="IPR037396">
    <property type="entry name" value="FMN_HAD"/>
</dbReference>
<comment type="caution">
    <text evidence="7">The sequence shown here is derived from an EMBL/GenBank/DDBJ whole genome shotgun (WGS) entry which is preliminary data.</text>
</comment>
<dbReference type="PIRSF" id="PIRSF000138">
    <property type="entry name" value="Al-hdrx_acd_dh"/>
    <property type="match status" value="1"/>
</dbReference>
<dbReference type="InterPro" id="IPR000262">
    <property type="entry name" value="FMN-dep_DH"/>
</dbReference>
<protein>
    <submittedName>
        <fullName evidence="7">Alpha-hydroxy acid oxidase</fullName>
    </submittedName>
</protein>
<evidence type="ECO:0000313" key="7">
    <source>
        <dbReference type="EMBL" id="GAA1655634.1"/>
    </source>
</evidence>
<evidence type="ECO:0000313" key="8">
    <source>
        <dbReference type="Proteomes" id="UP001500618"/>
    </source>
</evidence>
<evidence type="ECO:0000256" key="3">
    <source>
        <dbReference type="ARBA" id="ARBA00022643"/>
    </source>
</evidence>
<dbReference type="CDD" id="cd02809">
    <property type="entry name" value="alpha_hydroxyacid_oxid_FMN"/>
    <property type="match status" value="1"/>
</dbReference>
<dbReference type="Proteomes" id="UP001500618">
    <property type="component" value="Unassembled WGS sequence"/>
</dbReference>
<reference evidence="7 8" key="1">
    <citation type="journal article" date="2019" name="Int. J. Syst. Evol. Microbiol.">
        <title>The Global Catalogue of Microorganisms (GCM) 10K type strain sequencing project: providing services to taxonomists for standard genome sequencing and annotation.</title>
        <authorList>
            <consortium name="The Broad Institute Genomics Platform"/>
            <consortium name="The Broad Institute Genome Sequencing Center for Infectious Disease"/>
            <person name="Wu L."/>
            <person name="Ma J."/>
        </authorList>
    </citation>
    <scope>NUCLEOTIDE SEQUENCE [LARGE SCALE GENOMIC DNA]</scope>
    <source>
        <strain evidence="7 8">JCM 14718</strain>
    </source>
</reference>
<dbReference type="InterPro" id="IPR008259">
    <property type="entry name" value="FMN_hydac_DH_AS"/>
</dbReference>
<keyword evidence="8" id="KW-1185">Reference proteome</keyword>
<dbReference type="PROSITE" id="PS51349">
    <property type="entry name" value="FMN_HYDROXY_ACID_DH_2"/>
    <property type="match status" value="1"/>
</dbReference>
<dbReference type="InterPro" id="IPR012133">
    <property type="entry name" value="Alpha-hydoxy_acid_DH_FMN"/>
</dbReference>
<dbReference type="Gene3D" id="3.20.20.70">
    <property type="entry name" value="Aldolase class I"/>
    <property type="match status" value="1"/>
</dbReference>
<keyword evidence="2" id="KW-0285">Flavoprotein</keyword>
<organism evidence="7 8">
    <name type="scientific">Fodinicola feengrottensis</name>
    <dbReference type="NCBI Taxonomy" id="435914"/>
    <lineage>
        <taxon>Bacteria</taxon>
        <taxon>Bacillati</taxon>
        <taxon>Actinomycetota</taxon>
        <taxon>Actinomycetes</taxon>
        <taxon>Mycobacteriales</taxon>
        <taxon>Fodinicola</taxon>
    </lineage>
</organism>
<comment type="similarity">
    <text evidence="5">Belongs to the FMN-dependent alpha-hydroxy acid dehydrogenase family.</text>
</comment>
<proteinExistence type="inferred from homology"/>
<keyword evidence="3" id="KW-0288">FMN</keyword>